<dbReference type="HOGENOM" id="CLU_054132_1_0_1"/>
<dbReference type="InterPro" id="IPR019531">
    <property type="entry name" value="Pmp4"/>
</dbReference>
<dbReference type="Proteomes" id="UP000007875">
    <property type="component" value="Unassembled WGS sequence"/>
</dbReference>
<organism evidence="1 2">
    <name type="scientific">Ciona savignyi</name>
    <name type="common">Pacific transparent sea squirt</name>
    <dbReference type="NCBI Taxonomy" id="51511"/>
    <lineage>
        <taxon>Eukaryota</taxon>
        <taxon>Metazoa</taxon>
        <taxon>Chordata</taxon>
        <taxon>Tunicata</taxon>
        <taxon>Ascidiacea</taxon>
        <taxon>Phlebobranchia</taxon>
        <taxon>Cionidae</taxon>
        <taxon>Ciona</taxon>
    </lineage>
</organism>
<dbReference type="Pfam" id="PF02466">
    <property type="entry name" value="Tim17"/>
    <property type="match status" value="1"/>
</dbReference>
<accession>H2ZAT0</accession>
<keyword evidence="2" id="KW-1185">Reference proteome</keyword>
<evidence type="ECO:0008006" key="3">
    <source>
        <dbReference type="Google" id="ProtNLM"/>
    </source>
</evidence>
<dbReference type="AlphaFoldDB" id="H2ZAT0"/>
<reference evidence="2" key="1">
    <citation type="submission" date="2003-08" db="EMBL/GenBank/DDBJ databases">
        <authorList>
            <person name="Birren B."/>
            <person name="Nusbaum C."/>
            <person name="Abebe A."/>
            <person name="Abouelleil A."/>
            <person name="Adekoya E."/>
            <person name="Ait-zahra M."/>
            <person name="Allen N."/>
            <person name="Allen T."/>
            <person name="An P."/>
            <person name="Anderson M."/>
            <person name="Anderson S."/>
            <person name="Arachchi H."/>
            <person name="Armbruster J."/>
            <person name="Bachantsang P."/>
            <person name="Baldwin J."/>
            <person name="Barry A."/>
            <person name="Bayul T."/>
            <person name="Blitshsteyn B."/>
            <person name="Bloom T."/>
            <person name="Blye J."/>
            <person name="Boguslavskiy L."/>
            <person name="Borowsky M."/>
            <person name="Boukhgalter B."/>
            <person name="Brunache A."/>
            <person name="Butler J."/>
            <person name="Calixte N."/>
            <person name="Calvo S."/>
            <person name="Camarata J."/>
            <person name="Campo K."/>
            <person name="Chang J."/>
            <person name="Cheshatsang Y."/>
            <person name="Citroen M."/>
            <person name="Collymore A."/>
            <person name="Considine T."/>
            <person name="Cook A."/>
            <person name="Cooke P."/>
            <person name="Corum B."/>
            <person name="Cuomo C."/>
            <person name="David R."/>
            <person name="Dawoe T."/>
            <person name="Degray S."/>
            <person name="Dodge S."/>
            <person name="Dooley K."/>
            <person name="Dorje P."/>
            <person name="Dorjee K."/>
            <person name="Dorris L."/>
            <person name="Duffey N."/>
            <person name="Dupes A."/>
            <person name="Elkins T."/>
            <person name="Engels R."/>
            <person name="Erickson J."/>
            <person name="Farina A."/>
            <person name="Faro S."/>
            <person name="Ferreira P."/>
            <person name="Fischer H."/>
            <person name="Fitzgerald M."/>
            <person name="Foley K."/>
            <person name="Gage D."/>
            <person name="Galagan J."/>
            <person name="Gearin G."/>
            <person name="Gnerre S."/>
            <person name="Gnirke A."/>
            <person name="Goyette A."/>
            <person name="Graham J."/>
            <person name="Grandbois E."/>
            <person name="Gyaltsen K."/>
            <person name="Hafez N."/>
            <person name="Hagopian D."/>
            <person name="Hagos B."/>
            <person name="Hall J."/>
            <person name="Hatcher B."/>
            <person name="Heller A."/>
            <person name="Higgins H."/>
            <person name="Honan T."/>
            <person name="Horn A."/>
            <person name="Houde N."/>
            <person name="Hughes L."/>
            <person name="Hulme W."/>
            <person name="Husby E."/>
            <person name="Iliev I."/>
            <person name="Jaffe D."/>
            <person name="Jones C."/>
            <person name="Kamal M."/>
            <person name="Kamat A."/>
            <person name="Kamvysselis M."/>
            <person name="Karlsson E."/>
            <person name="Kells C."/>
            <person name="Kieu A."/>
            <person name="Kisner P."/>
            <person name="Kodira C."/>
            <person name="Kulbokas E."/>
            <person name="Labutti K."/>
            <person name="Lama D."/>
            <person name="Landers T."/>
            <person name="Leger J."/>
            <person name="Levine S."/>
            <person name="Lewis D."/>
            <person name="Lewis T."/>
            <person name="Lindblad-toh K."/>
            <person name="Liu X."/>
            <person name="Lokyitsang T."/>
            <person name="Lokyitsang Y."/>
            <person name="Lucien O."/>
            <person name="Lui A."/>
            <person name="Ma L.J."/>
            <person name="Mabbitt R."/>
            <person name="Macdonald J."/>
            <person name="Maclean C."/>
            <person name="Major J."/>
            <person name="Manning J."/>
            <person name="Marabella R."/>
            <person name="Maru K."/>
            <person name="Matthews C."/>
            <person name="Mauceli E."/>
            <person name="Mccarthy M."/>
            <person name="Mcdonough S."/>
            <person name="Mcghee T."/>
            <person name="Meldrim J."/>
            <person name="Meneus L."/>
            <person name="Mesirov J."/>
            <person name="Mihalev A."/>
            <person name="Mihova T."/>
            <person name="Mikkelsen T."/>
            <person name="Mlenga V."/>
            <person name="Moru K."/>
            <person name="Mozes J."/>
            <person name="Mulrain L."/>
            <person name="Munson G."/>
            <person name="Naylor J."/>
            <person name="Newes C."/>
            <person name="Nguyen C."/>
            <person name="Nguyen N."/>
            <person name="Nguyen T."/>
            <person name="Nicol R."/>
            <person name="Nielsen C."/>
            <person name="Nizzari M."/>
            <person name="Norbu C."/>
            <person name="Norbu N."/>
            <person name="O'donnell P."/>
            <person name="Okoawo O."/>
            <person name="O'leary S."/>
            <person name="Omotosho B."/>
            <person name="O'neill K."/>
            <person name="Osman S."/>
            <person name="Parker S."/>
            <person name="Perrin D."/>
            <person name="Phunkhang P."/>
            <person name="Piqani B."/>
            <person name="Purcell S."/>
            <person name="Rachupka T."/>
            <person name="Ramasamy U."/>
            <person name="Rameau R."/>
            <person name="Ray V."/>
            <person name="Raymond C."/>
            <person name="Retta R."/>
            <person name="Richardson S."/>
            <person name="Rise C."/>
            <person name="Rodriguez J."/>
            <person name="Rogers J."/>
            <person name="Rogov P."/>
            <person name="Rutman M."/>
            <person name="Schupbach R."/>
            <person name="Seaman C."/>
            <person name="Settipalli S."/>
            <person name="Sharpe T."/>
            <person name="Sheridan J."/>
            <person name="Sherpa N."/>
            <person name="Shi J."/>
            <person name="Smirnov S."/>
            <person name="Smith C."/>
            <person name="Sougnez C."/>
            <person name="Spencer B."/>
            <person name="Stalker J."/>
            <person name="Stange-thomann N."/>
            <person name="Stavropoulos S."/>
            <person name="Stetson K."/>
            <person name="Stone C."/>
            <person name="Stone S."/>
            <person name="Stubbs M."/>
            <person name="Talamas J."/>
            <person name="Tchuinga P."/>
            <person name="Tenzing P."/>
            <person name="Tesfaye S."/>
            <person name="Theodore J."/>
            <person name="Thoulutsang Y."/>
            <person name="Topham K."/>
            <person name="Towey S."/>
            <person name="Tsamla T."/>
            <person name="Tsomo N."/>
            <person name="Vallee D."/>
            <person name="Vassiliev H."/>
            <person name="Venkataraman V."/>
            <person name="Vinson J."/>
            <person name="Vo A."/>
            <person name="Wade C."/>
            <person name="Wang S."/>
            <person name="Wangchuk T."/>
            <person name="Wangdi T."/>
            <person name="Whittaker C."/>
            <person name="Wilkinson J."/>
            <person name="Wu Y."/>
            <person name="Wyman D."/>
            <person name="Yadav S."/>
            <person name="Yang S."/>
            <person name="Yang X."/>
            <person name="Yeager S."/>
            <person name="Yee E."/>
            <person name="Young G."/>
            <person name="Zainoun J."/>
            <person name="Zembeck L."/>
            <person name="Zimmer A."/>
            <person name="Zody M."/>
            <person name="Lander E."/>
        </authorList>
    </citation>
    <scope>NUCLEOTIDE SEQUENCE [LARGE SCALE GENOMIC DNA]</scope>
</reference>
<dbReference type="GeneTree" id="ENSGT00390000001562"/>
<name>H2ZAT0_CIOSA</name>
<protein>
    <recommendedName>
        <fullName evidence="3">Peroxisomal membrane protein 4</fullName>
    </recommendedName>
</protein>
<sequence>MSNLLHLINQILQSGKHQDILSLIKAIRNGIAYGIKIRFPHALVMTFLFKDGPLKEKFRLILKATFQHAKNLAQFTFLYKLLTTSLEKSSAVKPVVGKNPWHVIPAAALAGYYVFGENNPINTQINMYLLSRIIFGLCRLGAERGCLPSEENMKGVKIFPVFAATVWGIVLWLFENHKHTLQPSLQNSMTYLYHDSNVWHNIWDFLIYNKLP</sequence>
<dbReference type="STRING" id="51511.ENSCSAVP00000014695"/>
<evidence type="ECO:0000313" key="2">
    <source>
        <dbReference type="Proteomes" id="UP000007875"/>
    </source>
</evidence>
<dbReference type="InParanoid" id="H2ZAT0"/>
<proteinExistence type="predicted"/>
<dbReference type="Ensembl" id="ENSCSAVT00000014863.1">
    <property type="protein sequence ID" value="ENSCSAVP00000014695.1"/>
    <property type="gene ID" value="ENSCSAVG00000008587.1"/>
</dbReference>
<dbReference type="GO" id="GO:0005778">
    <property type="term" value="C:peroxisomal membrane"/>
    <property type="evidence" value="ECO:0007669"/>
    <property type="project" value="TreeGrafter"/>
</dbReference>
<evidence type="ECO:0000313" key="1">
    <source>
        <dbReference type="Ensembl" id="ENSCSAVP00000014695.1"/>
    </source>
</evidence>
<reference evidence="1" key="2">
    <citation type="submission" date="2025-08" db="UniProtKB">
        <authorList>
            <consortium name="Ensembl"/>
        </authorList>
    </citation>
    <scope>IDENTIFICATION</scope>
</reference>
<dbReference type="eggNOG" id="ENOG502RXMH">
    <property type="taxonomic scope" value="Eukaryota"/>
</dbReference>
<dbReference type="FunCoup" id="H2ZAT0">
    <property type="interactions" value="13"/>
</dbReference>
<dbReference type="PIRSF" id="PIRSF013674">
    <property type="entry name" value="PXMP4"/>
    <property type="match status" value="1"/>
</dbReference>
<reference evidence="1" key="3">
    <citation type="submission" date="2025-09" db="UniProtKB">
        <authorList>
            <consortium name="Ensembl"/>
        </authorList>
    </citation>
    <scope>IDENTIFICATION</scope>
</reference>
<dbReference type="PANTHER" id="PTHR15460">
    <property type="entry name" value="PEROXISOMAL MEMBRANE PROTEIN 4"/>
    <property type="match status" value="1"/>
</dbReference>
<dbReference type="PANTHER" id="PTHR15460:SF3">
    <property type="entry name" value="PEROXISOMAL MEMBRANE PROTEIN 4"/>
    <property type="match status" value="1"/>
</dbReference>
<dbReference type="OMA" id="VMVFLFR"/>